<sequence length="154" mass="17391">MRPRGGDVCKVKVPKEIETELLVDPIPINIHPIHNKGRMDARAKCILGKRYQQQSTSLFVDATSYGSGNRNAIAVVDEKGGHGLKYFLKYWSGNEKCGILKLRRSGKDHYEVHVWNSKVEDENSECTKKYNELRGESPSYDVYSHSCKSGDSTN</sequence>
<accession>A0ACB8CVJ5</accession>
<dbReference type="EMBL" id="CM023473">
    <property type="protein sequence ID" value="KAH7953171.1"/>
    <property type="molecule type" value="Genomic_DNA"/>
</dbReference>
<evidence type="ECO:0000313" key="1">
    <source>
        <dbReference type="EMBL" id="KAH7953171.1"/>
    </source>
</evidence>
<organism evidence="1 2">
    <name type="scientific">Dermacentor silvarum</name>
    <name type="common">Tick</name>
    <dbReference type="NCBI Taxonomy" id="543639"/>
    <lineage>
        <taxon>Eukaryota</taxon>
        <taxon>Metazoa</taxon>
        <taxon>Ecdysozoa</taxon>
        <taxon>Arthropoda</taxon>
        <taxon>Chelicerata</taxon>
        <taxon>Arachnida</taxon>
        <taxon>Acari</taxon>
        <taxon>Parasitiformes</taxon>
        <taxon>Ixodida</taxon>
        <taxon>Ixodoidea</taxon>
        <taxon>Ixodidae</taxon>
        <taxon>Rhipicephalinae</taxon>
        <taxon>Dermacentor</taxon>
    </lineage>
</organism>
<evidence type="ECO:0000313" key="2">
    <source>
        <dbReference type="Proteomes" id="UP000821865"/>
    </source>
</evidence>
<dbReference type="Proteomes" id="UP000821865">
    <property type="component" value="Chromosome 4"/>
</dbReference>
<proteinExistence type="predicted"/>
<name>A0ACB8CVJ5_DERSI</name>
<gene>
    <name evidence="1" type="ORF">HPB49_005512</name>
</gene>
<reference evidence="1" key="1">
    <citation type="submission" date="2020-05" db="EMBL/GenBank/DDBJ databases">
        <title>Large-scale comparative analyses of tick genomes elucidate their genetic diversity and vector capacities.</title>
        <authorList>
            <person name="Jia N."/>
            <person name="Wang J."/>
            <person name="Shi W."/>
            <person name="Du L."/>
            <person name="Sun Y."/>
            <person name="Zhan W."/>
            <person name="Jiang J."/>
            <person name="Wang Q."/>
            <person name="Zhang B."/>
            <person name="Ji P."/>
            <person name="Sakyi L.B."/>
            <person name="Cui X."/>
            <person name="Yuan T."/>
            <person name="Jiang B."/>
            <person name="Yang W."/>
            <person name="Lam T.T.-Y."/>
            <person name="Chang Q."/>
            <person name="Ding S."/>
            <person name="Wang X."/>
            <person name="Zhu J."/>
            <person name="Ruan X."/>
            <person name="Zhao L."/>
            <person name="Wei J."/>
            <person name="Que T."/>
            <person name="Du C."/>
            <person name="Cheng J."/>
            <person name="Dai P."/>
            <person name="Han X."/>
            <person name="Huang E."/>
            <person name="Gao Y."/>
            <person name="Liu J."/>
            <person name="Shao H."/>
            <person name="Ye R."/>
            <person name="Li L."/>
            <person name="Wei W."/>
            <person name="Wang X."/>
            <person name="Wang C."/>
            <person name="Yang T."/>
            <person name="Huo Q."/>
            <person name="Li W."/>
            <person name="Guo W."/>
            <person name="Chen H."/>
            <person name="Zhou L."/>
            <person name="Ni X."/>
            <person name="Tian J."/>
            <person name="Zhou Y."/>
            <person name="Sheng Y."/>
            <person name="Liu T."/>
            <person name="Pan Y."/>
            <person name="Xia L."/>
            <person name="Li J."/>
            <person name="Zhao F."/>
            <person name="Cao W."/>
        </authorList>
    </citation>
    <scope>NUCLEOTIDE SEQUENCE</scope>
    <source>
        <strain evidence="1">Dsil-2018</strain>
    </source>
</reference>
<keyword evidence="2" id="KW-1185">Reference proteome</keyword>
<comment type="caution">
    <text evidence="1">The sequence shown here is derived from an EMBL/GenBank/DDBJ whole genome shotgun (WGS) entry which is preliminary data.</text>
</comment>
<protein>
    <submittedName>
        <fullName evidence="1">Uncharacterized protein</fullName>
    </submittedName>
</protein>